<evidence type="ECO:0000313" key="2">
    <source>
        <dbReference type="EMBL" id="MCB8873993.1"/>
    </source>
</evidence>
<dbReference type="RefSeq" id="WP_227319649.1">
    <property type="nucleotide sequence ID" value="NZ_JAESVB010000001.1"/>
</dbReference>
<dbReference type="PANTHER" id="PTHR46211:SF14">
    <property type="entry name" value="GLYCEROPHOSPHODIESTER PHOSPHODIESTERASE"/>
    <property type="match status" value="1"/>
</dbReference>
<accession>A0A964DXR4</accession>
<dbReference type="GO" id="GO:0008081">
    <property type="term" value="F:phosphoric diester hydrolase activity"/>
    <property type="evidence" value="ECO:0007669"/>
    <property type="project" value="InterPro"/>
</dbReference>
<evidence type="ECO:0000313" key="3">
    <source>
        <dbReference type="Proteomes" id="UP000708298"/>
    </source>
</evidence>
<dbReference type="SUPFAM" id="SSF51695">
    <property type="entry name" value="PLC-like phosphodiesterases"/>
    <property type="match status" value="1"/>
</dbReference>
<comment type="caution">
    <text evidence="2">The sequence shown here is derived from an EMBL/GenBank/DDBJ whole genome shotgun (WGS) entry which is preliminary data.</text>
</comment>
<protein>
    <submittedName>
        <fullName evidence="2">Glycerophosphodiester phosphodiesterase</fullName>
    </submittedName>
</protein>
<dbReference type="Proteomes" id="UP000708298">
    <property type="component" value="Unassembled WGS sequence"/>
</dbReference>
<dbReference type="PROSITE" id="PS51704">
    <property type="entry name" value="GP_PDE"/>
    <property type="match status" value="1"/>
</dbReference>
<dbReference type="Pfam" id="PF03009">
    <property type="entry name" value="GDPD"/>
    <property type="match status" value="1"/>
</dbReference>
<sequence>MPLPAIELHGHRGARGLWPENTIPGFRGAIGIGVTAIEMDVALTQDGVAILSHDPILDPLITRGPDGAWIAAPGGLIRDLSYVEASGFDVGRIRPGSAQEAAFPDQAGLDGVRLPMLSDVVALDPAVRLAVELKTFPDHPERTVPPDEMVDAVLAVLDHQDALSRTRIISFDWRVLSYLRRVRPGLDLGYLTDAETRAADRLWWDGASADDCGGSIPRLIASRGGRVWGPDFRDLTEADVAEAHDLGIVVNPWTVNEAEDMARLLDWGVGALTTDYPDRARAVMAAKGIALA</sequence>
<keyword evidence="3" id="KW-1185">Reference proteome</keyword>
<organism evidence="2 3">
    <name type="scientific">Acidisoma silvae</name>
    <dbReference type="NCBI Taxonomy" id="2802396"/>
    <lineage>
        <taxon>Bacteria</taxon>
        <taxon>Pseudomonadati</taxon>
        <taxon>Pseudomonadota</taxon>
        <taxon>Alphaproteobacteria</taxon>
        <taxon>Acetobacterales</taxon>
        <taxon>Acidocellaceae</taxon>
        <taxon>Acidisoma</taxon>
    </lineage>
</organism>
<feature type="domain" description="GP-PDE" evidence="1">
    <location>
        <begin position="6"/>
        <end position="284"/>
    </location>
</feature>
<dbReference type="CDD" id="cd08567">
    <property type="entry name" value="GDPD_SpGDE_like"/>
    <property type="match status" value="1"/>
</dbReference>
<dbReference type="Gene3D" id="3.20.20.190">
    <property type="entry name" value="Phosphatidylinositol (PI) phosphodiesterase"/>
    <property type="match status" value="1"/>
</dbReference>
<dbReference type="AlphaFoldDB" id="A0A964DXR4"/>
<dbReference type="GO" id="GO:0006629">
    <property type="term" value="P:lipid metabolic process"/>
    <property type="evidence" value="ECO:0007669"/>
    <property type="project" value="InterPro"/>
</dbReference>
<name>A0A964DXR4_9PROT</name>
<evidence type="ECO:0000259" key="1">
    <source>
        <dbReference type="PROSITE" id="PS51704"/>
    </source>
</evidence>
<proteinExistence type="predicted"/>
<reference evidence="2" key="2">
    <citation type="submission" date="2021-01" db="EMBL/GenBank/DDBJ databases">
        <authorList>
            <person name="Mieszkin S."/>
            <person name="Pouder E."/>
            <person name="Alain K."/>
        </authorList>
    </citation>
    <scope>NUCLEOTIDE SEQUENCE</scope>
    <source>
        <strain evidence="2">HW T2.11</strain>
    </source>
</reference>
<dbReference type="InterPro" id="IPR030395">
    <property type="entry name" value="GP_PDE_dom"/>
</dbReference>
<gene>
    <name evidence="2" type="ORF">ASILVAE211_02275</name>
</gene>
<dbReference type="InterPro" id="IPR017946">
    <property type="entry name" value="PLC-like_Pdiesterase_TIM-brl"/>
</dbReference>
<dbReference type="EMBL" id="JAESVB010000001">
    <property type="protein sequence ID" value="MCB8873993.1"/>
    <property type="molecule type" value="Genomic_DNA"/>
</dbReference>
<dbReference type="PANTHER" id="PTHR46211">
    <property type="entry name" value="GLYCEROPHOSPHORYL DIESTER PHOSPHODIESTERASE"/>
    <property type="match status" value="1"/>
</dbReference>
<reference evidence="2" key="1">
    <citation type="journal article" date="2021" name="Microorganisms">
        <title>Acidisoma silvae sp. nov. and Acidisomacellulosilytica sp. nov., Two Acidophilic Bacteria Isolated from Decaying Wood, Hydrolyzing Cellulose and Producing Poly-3-hydroxybutyrate.</title>
        <authorList>
            <person name="Mieszkin S."/>
            <person name="Pouder E."/>
            <person name="Uroz S."/>
            <person name="Simon-Colin C."/>
            <person name="Alain K."/>
        </authorList>
    </citation>
    <scope>NUCLEOTIDE SEQUENCE</scope>
    <source>
        <strain evidence="2">HW T2.11</strain>
    </source>
</reference>